<keyword evidence="3" id="KW-1185">Reference proteome</keyword>
<evidence type="ECO:0000313" key="3">
    <source>
        <dbReference type="Proteomes" id="UP000265520"/>
    </source>
</evidence>
<feature type="non-terminal residue" evidence="2">
    <location>
        <position position="151"/>
    </location>
</feature>
<reference evidence="2 3" key="1">
    <citation type="journal article" date="2018" name="Front. Plant Sci.">
        <title>Red Clover (Trifolium pratense) and Zigzag Clover (T. medium) - A Picture of Genomic Similarities and Differences.</title>
        <authorList>
            <person name="Dluhosova J."/>
            <person name="Istvanek J."/>
            <person name="Nedelnik J."/>
            <person name="Repkova J."/>
        </authorList>
    </citation>
    <scope>NUCLEOTIDE SEQUENCE [LARGE SCALE GENOMIC DNA]</scope>
    <source>
        <strain evidence="3">cv. 10/8</strain>
        <tissue evidence="2">Leaf</tissue>
    </source>
</reference>
<feature type="compositionally biased region" description="Basic and acidic residues" evidence="1">
    <location>
        <begin position="119"/>
        <end position="131"/>
    </location>
</feature>
<proteinExistence type="predicted"/>
<evidence type="ECO:0000313" key="2">
    <source>
        <dbReference type="EMBL" id="MCI25977.1"/>
    </source>
</evidence>
<organism evidence="2 3">
    <name type="scientific">Trifolium medium</name>
    <dbReference type="NCBI Taxonomy" id="97028"/>
    <lineage>
        <taxon>Eukaryota</taxon>
        <taxon>Viridiplantae</taxon>
        <taxon>Streptophyta</taxon>
        <taxon>Embryophyta</taxon>
        <taxon>Tracheophyta</taxon>
        <taxon>Spermatophyta</taxon>
        <taxon>Magnoliopsida</taxon>
        <taxon>eudicotyledons</taxon>
        <taxon>Gunneridae</taxon>
        <taxon>Pentapetalae</taxon>
        <taxon>rosids</taxon>
        <taxon>fabids</taxon>
        <taxon>Fabales</taxon>
        <taxon>Fabaceae</taxon>
        <taxon>Papilionoideae</taxon>
        <taxon>50 kb inversion clade</taxon>
        <taxon>NPAAA clade</taxon>
        <taxon>Hologalegina</taxon>
        <taxon>IRL clade</taxon>
        <taxon>Trifolieae</taxon>
        <taxon>Trifolium</taxon>
    </lineage>
</organism>
<dbReference type="Proteomes" id="UP000265520">
    <property type="component" value="Unassembled WGS sequence"/>
</dbReference>
<dbReference type="EMBL" id="LXQA010150589">
    <property type="protein sequence ID" value="MCI25977.1"/>
    <property type="molecule type" value="Genomic_DNA"/>
</dbReference>
<feature type="compositionally biased region" description="Polar residues" evidence="1">
    <location>
        <begin position="20"/>
        <end position="31"/>
    </location>
</feature>
<comment type="caution">
    <text evidence="2">The sequence shown here is derived from an EMBL/GenBank/DDBJ whole genome shotgun (WGS) entry which is preliminary data.</text>
</comment>
<accession>A0A392QPS9</accession>
<name>A0A392QPS9_9FABA</name>
<evidence type="ECO:0000256" key="1">
    <source>
        <dbReference type="SAM" id="MobiDB-lite"/>
    </source>
</evidence>
<sequence length="151" mass="16702">MKCGISTKPLEEEEIDKSSMKGTSSKVNEVSQKQDKKNVGSSSRAFVDENQKDIRKKSSLRQQHSVFMVEDIEDSNKDKDNGKANVNANDDTASLGDSGEAESPRLAVSLQNEKLAKHKSVENKGRGERGGNRISNGKKKENMDYKSGQRK</sequence>
<protein>
    <submittedName>
        <fullName evidence="2">Uncharacterized protein</fullName>
    </submittedName>
</protein>
<feature type="region of interest" description="Disordered" evidence="1">
    <location>
        <begin position="1"/>
        <end position="151"/>
    </location>
</feature>
<dbReference type="AlphaFoldDB" id="A0A392QPS9"/>